<dbReference type="AlphaFoldDB" id="G7ZX06"/>
<evidence type="ECO:0000313" key="3">
    <source>
        <dbReference type="Proteomes" id="UP000002051"/>
    </source>
</evidence>
<reference evidence="1 3" key="2">
    <citation type="journal article" date="2014" name="BMC Genomics">
        <title>An improved genome release (version Mt4.0) for the model legume Medicago truncatula.</title>
        <authorList>
            <person name="Tang H."/>
            <person name="Krishnakumar V."/>
            <person name="Bidwell S."/>
            <person name="Rosen B."/>
            <person name="Chan A."/>
            <person name="Zhou S."/>
            <person name="Gentzbittel L."/>
            <person name="Childs K.L."/>
            <person name="Yandell M."/>
            <person name="Gundlach H."/>
            <person name="Mayer K.F."/>
            <person name="Schwartz D.C."/>
            <person name="Town C.D."/>
        </authorList>
    </citation>
    <scope>GENOME REANNOTATION</scope>
    <source>
        <strain evidence="1">A17</strain>
        <strain evidence="2 3">cv. Jemalong A17</strain>
    </source>
</reference>
<protein>
    <submittedName>
        <fullName evidence="1">DUF4283 domain protein</fullName>
    </submittedName>
</protein>
<dbReference type="PaxDb" id="3880-AES83744"/>
<dbReference type="InterPro" id="IPR040256">
    <property type="entry name" value="At4g02000-like"/>
</dbReference>
<reference evidence="2" key="3">
    <citation type="submission" date="2015-04" db="UniProtKB">
        <authorList>
            <consortium name="EnsemblPlants"/>
        </authorList>
    </citation>
    <scope>IDENTIFICATION</scope>
    <source>
        <strain evidence="2">cv. Jemalong A17</strain>
    </source>
</reference>
<keyword evidence="3" id="KW-1185">Reference proteome</keyword>
<gene>
    <name evidence="1" type="ordered locus">MTR_8g466790</name>
</gene>
<sequence length="221" mass="25463">MEFSCPWPCMAENPIIAPKAPQQQSTFAQVLSPVAAVKRAPLPQPTVQGDNLSIKITENVYLMGLDKSKYHMHDRIFLNRGDKPYTFSFSSKDDVHTSLAMGRVNLKLGLLRLSQWSKDFNKYSQRLTHAQVWIRLLDLPQDSWLERTLLEIGGAIGTPLIIDIATQKRTFGHYVRVLVDIDFSHWLFYEIMVEREGFAFPIEVEYEWSLTYAHIVSFLDT</sequence>
<organism evidence="1 3">
    <name type="scientific">Medicago truncatula</name>
    <name type="common">Barrel medic</name>
    <name type="synonym">Medicago tribuloides</name>
    <dbReference type="NCBI Taxonomy" id="3880"/>
    <lineage>
        <taxon>Eukaryota</taxon>
        <taxon>Viridiplantae</taxon>
        <taxon>Streptophyta</taxon>
        <taxon>Embryophyta</taxon>
        <taxon>Tracheophyta</taxon>
        <taxon>Spermatophyta</taxon>
        <taxon>Magnoliopsida</taxon>
        <taxon>eudicotyledons</taxon>
        <taxon>Gunneridae</taxon>
        <taxon>Pentapetalae</taxon>
        <taxon>rosids</taxon>
        <taxon>fabids</taxon>
        <taxon>Fabales</taxon>
        <taxon>Fabaceae</taxon>
        <taxon>Papilionoideae</taxon>
        <taxon>50 kb inversion clade</taxon>
        <taxon>NPAAA clade</taxon>
        <taxon>Hologalegina</taxon>
        <taxon>IRL clade</taxon>
        <taxon>Trifolieae</taxon>
        <taxon>Medicago</taxon>
    </lineage>
</organism>
<accession>G7ZX06</accession>
<proteinExistence type="predicted"/>
<dbReference type="PANTHER" id="PTHR31286:SF60">
    <property type="entry name" value="PROTEIN, PUTATIVE-RELATED"/>
    <property type="match status" value="1"/>
</dbReference>
<name>G7ZX06_MEDTR</name>
<dbReference type="PANTHER" id="PTHR31286">
    <property type="entry name" value="GLYCINE-RICH CELL WALL STRUCTURAL PROTEIN 1.8-LIKE"/>
    <property type="match status" value="1"/>
</dbReference>
<reference evidence="1 3" key="1">
    <citation type="journal article" date="2011" name="Nature">
        <title>The Medicago genome provides insight into the evolution of rhizobial symbioses.</title>
        <authorList>
            <person name="Young N.D."/>
            <person name="Debelle F."/>
            <person name="Oldroyd G.E."/>
            <person name="Geurts R."/>
            <person name="Cannon S.B."/>
            <person name="Udvardi M.K."/>
            <person name="Benedito V.A."/>
            <person name="Mayer K.F."/>
            <person name="Gouzy J."/>
            <person name="Schoof H."/>
            <person name="Van de Peer Y."/>
            <person name="Proost S."/>
            <person name="Cook D.R."/>
            <person name="Meyers B.C."/>
            <person name="Spannagl M."/>
            <person name="Cheung F."/>
            <person name="De Mita S."/>
            <person name="Krishnakumar V."/>
            <person name="Gundlach H."/>
            <person name="Zhou S."/>
            <person name="Mudge J."/>
            <person name="Bharti A.K."/>
            <person name="Murray J.D."/>
            <person name="Naoumkina M.A."/>
            <person name="Rosen B."/>
            <person name="Silverstein K.A."/>
            <person name="Tang H."/>
            <person name="Rombauts S."/>
            <person name="Zhao P.X."/>
            <person name="Zhou P."/>
            <person name="Barbe V."/>
            <person name="Bardou P."/>
            <person name="Bechner M."/>
            <person name="Bellec A."/>
            <person name="Berger A."/>
            <person name="Berges H."/>
            <person name="Bidwell S."/>
            <person name="Bisseling T."/>
            <person name="Choisne N."/>
            <person name="Couloux A."/>
            <person name="Denny R."/>
            <person name="Deshpande S."/>
            <person name="Dai X."/>
            <person name="Doyle J.J."/>
            <person name="Dudez A.M."/>
            <person name="Farmer A.D."/>
            <person name="Fouteau S."/>
            <person name="Franken C."/>
            <person name="Gibelin C."/>
            <person name="Gish J."/>
            <person name="Goldstein S."/>
            <person name="Gonzalez A.J."/>
            <person name="Green P.J."/>
            <person name="Hallab A."/>
            <person name="Hartog M."/>
            <person name="Hua A."/>
            <person name="Humphray S.J."/>
            <person name="Jeong D.H."/>
            <person name="Jing Y."/>
            <person name="Jocker A."/>
            <person name="Kenton S.M."/>
            <person name="Kim D.J."/>
            <person name="Klee K."/>
            <person name="Lai H."/>
            <person name="Lang C."/>
            <person name="Lin S."/>
            <person name="Macmil S.L."/>
            <person name="Magdelenat G."/>
            <person name="Matthews L."/>
            <person name="McCorrison J."/>
            <person name="Monaghan E.L."/>
            <person name="Mun J.H."/>
            <person name="Najar F.Z."/>
            <person name="Nicholson C."/>
            <person name="Noirot C."/>
            <person name="O'Bleness M."/>
            <person name="Paule C.R."/>
            <person name="Poulain J."/>
            <person name="Prion F."/>
            <person name="Qin B."/>
            <person name="Qu C."/>
            <person name="Retzel E.F."/>
            <person name="Riddle C."/>
            <person name="Sallet E."/>
            <person name="Samain S."/>
            <person name="Samson N."/>
            <person name="Sanders I."/>
            <person name="Saurat O."/>
            <person name="Scarpelli C."/>
            <person name="Schiex T."/>
            <person name="Segurens B."/>
            <person name="Severin A.J."/>
            <person name="Sherrier D.J."/>
            <person name="Shi R."/>
            <person name="Sims S."/>
            <person name="Singer S.R."/>
            <person name="Sinharoy S."/>
            <person name="Sterck L."/>
            <person name="Viollet A."/>
            <person name="Wang B.B."/>
            <person name="Wang K."/>
            <person name="Wang M."/>
            <person name="Wang X."/>
            <person name="Warfsmann J."/>
            <person name="Weissenbach J."/>
            <person name="White D.D."/>
            <person name="White J.D."/>
            <person name="Wiley G.B."/>
            <person name="Wincker P."/>
            <person name="Xing Y."/>
            <person name="Yang L."/>
            <person name="Yao Z."/>
            <person name="Ying F."/>
            <person name="Zhai J."/>
            <person name="Zhou L."/>
            <person name="Zuber A."/>
            <person name="Denarie J."/>
            <person name="Dixon R.A."/>
            <person name="May G.D."/>
            <person name="Schwartz D.C."/>
            <person name="Rogers J."/>
            <person name="Quetier F."/>
            <person name="Town C.D."/>
            <person name="Roe B.A."/>
        </authorList>
    </citation>
    <scope>NUCLEOTIDE SEQUENCE [LARGE SCALE GENOMIC DNA]</scope>
    <source>
        <strain evidence="1">A17</strain>
        <strain evidence="2 3">cv. Jemalong A17</strain>
    </source>
</reference>
<dbReference type="EnsemblPlants" id="KEH19695">
    <property type="protein sequence ID" value="KEH19695"/>
    <property type="gene ID" value="MTR_8g466790"/>
</dbReference>
<dbReference type="HOGENOM" id="CLU_085529_0_0_1"/>
<dbReference type="EMBL" id="CM001224">
    <property type="protein sequence ID" value="KEH19695.1"/>
    <property type="molecule type" value="Genomic_DNA"/>
</dbReference>
<dbReference type="Proteomes" id="UP000002051">
    <property type="component" value="Chromosome 8"/>
</dbReference>
<evidence type="ECO:0000313" key="2">
    <source>
        <dbReference type="EnsemblPlants" id="KEH19695"/>
    </source>
</evidence>
<evidence type="ECO:0000313" key="1">
    <source>
        <dbReference type="EMBL" id="KEH19695.1"/>
    </source>
</evidence>